<gene>
    <name evidence="2" type="ORF">BaRGS_00018163</name>
</gene>
<comment type="caution">
    <text evidence="2">The sequence shown here is derived from an EMBL/GenBank/DDBJ whole genome shotgun (WGS) entry which is preliminary data.</text>
</comment>
<name>A0ABD0KTQ1_9CAEN</name>
<accession>A0ABD0KTQ1</accession>
<protein>
    <submittedName>
        <fullName evidence="2">Uncharacterized protein</fullName>
    </submittedName>
</protein>
<proteinExistence type="predicted"/>
<sequence>MTGRTDWPPLKSLQKTVEARLSRMGGEVVPRRSQSFSSFIPQPLTAESWHSVESVSSVGLVLSVGTLGLLARQYSVTVSVLLTDRTEQNSVTLRKSQKNFYSASLTLTKSGKRPVLQSRNPPGGRDRASCD</sequence>
<feature type="region of interest" description="Disordered" evidence="1">
    <location>
        <begin position="111"/>
        <end position="131"/>
    </location>
</feature>
<evidence type="ECO:0000256" key="1">
    <source>
        <dbReference type="SAM" id="MobiDB-lite"/>
    </source>
</evidence>
<keyword evidence="3" id="KW-1185">Reference proteome</keyword>
<evidence type="ECO:0000313" key="2">
    <source>
        <dbReference type="EMBL" id="KAK7490560.1"/>
    </source>
</evidence>
<evidence type="ECO:0000313" key="3">
    <source>
        <dbReference type="Proteomes" id="UP001519460"/>
    </source>
</evidence>
<reference evidence="2 3" key="1">
    <citation type="journal article" date="2023" name="Sci. Data">
        <title>Genome assembly of the Korean intertidal mud-creeper Batillaria attramentaria.</title>
        <authorList>
            <person name="Patra A.K."/>
            <person name="Ho P.T."/>
            <person name="Jun S."/>
            <person name="Lee S.J."/>
            <person name="Kim Y."/>
            <person name="Won Y.J."/>
        </authorList>
    </citation>
    <scope>NUCLEOTIDE SEQUENCE [LARGE SCALE GENOMIC DNA]</scope>
    <source>
        <strain evidence="2">Wonlab-2016</strain>
    </source>
</reference>
<organism evidence="2 3">
    <name type="scientific">Batillaria attramentaria</name>
    <dbReference type="NCBI Taxonomy" id="370345"/>
    <lineage>
        <taxon>Eukaryota</taxon>
        <taxon>Metazoa</taxon>
        <taxon>Spiralia</taxon>
        <taxon>Lophotrochozoa</taxon>
        <taxon>Mollusca</taxon>
        <taxon>Gastropoda</taxon>
        <taxon>Caenogastropoda</taxon>
        <taxon>Sorbeoconcha</taxon>
        <taxon>Cerithioidea</taxon>
        <taxon>Batillariidae</taxon>
        <taxon>Batillaria</taxon>
    </lineage>
</organism>
<dbReference type="EMBL" id="JACVVK020000125">
    <property type="protein sequence ID" value="KAK7490560.1"/>
    <property type="molecule type" value="Genomic_DNA"/>
</dbReference>
<dbReference type="AlphaFoldDB" id="A0ABD0KTQ1"/>
<dbReference type="Proteomes" id="UP001519460">
    <property type="component" value="Unassembled WGS sequence"/>
</dbReference>